<dbReference type="EMBL" id="JABWGV010000005">
    <property type="protein sequence ID" value="NVD45838.1"/>
    <property type="molecule type" value="Genomic_DNA"/>
</dbReference>
<evidence type="ECO:0000313" key="2">
    <source>
        <dbReference type="Proteomes" id="UP000561438"/>
    </source>
</evidence>
<name>A0A850H7L4_9SPHN</name>
<dbReference type="Proteomes" id="UP000561438">
    <property type="component" value="Unassembled WGS sequence"/>
</dbReference>
<reference evidence="1 2" key="1">
    <citation type="submission" date="2020-06" db="EMBL/GenBank/DDBJ databases">
        <title>Altererythrobacter sp. HHU K3-1.</title>
        <authorList>
            <person name="Zhang D."/>
            <person name="Xue H."/>
        </authorList>
    </citation>
    <scope>NUCLEOTIDE SEQUENCE [LARGE SCALE GENOMIC DNA]</scope>
    <source>
        <strain evidence="1 2">HHU K3-1</strain>
    </source>
</reference>
<organism evidence="1 2">
    <name type="scientific">Qipengyuania atrilutea</name>
    <dbReference type="NCBI Taxonomy" id="2744473"/>
    <lineage>
        <taxon>Bacteria</taxon>
        <taxon>Pseudomonadati</taxon>
        <taxon>Pseudomonadota</taxon>
        <taxon>Alphaproteobacteria</taxon>
        <taxon>Sphingomonadales</taxon>
        <taxon>Erythrobacteraceae</taxon>
        <taxon>Qipengyuania</taxon>
    </lineage>
</organism>
<proteinExistence type="predicted"/>
<protein>
    <submittedName>
        <fullName evidence="1">Uncharacterized protein</fullName>
    </submittedName>
</protein>
<dbReference type="AlphaFoldDB" id="A0A850H7L4"/>
<dbReference type="RefSeq" id="WP_176268143.1">
    <property type="nucleotide sequence ID" value="NZ_JABWGV010000005.1"/>
</dbReference>
<sequence length="101" mass="11611">MPIYAVSFEIKNDASYNDRYQSLMKQIRACEMHWEETTSFVLVKTGESLSDFETRLYVLSQFSHIRDKMLVLQVSGDDGVFRGVNNMPSTLALLMPNVVQK</sequence>
<keyword evidence="2" id="KW-1185">Reference proteome</keyword>
<gene>
    <name evidence="1" type="ORF">HUV48_12555</name>
</gene>
<accession>A0A850H7L4</accession>
<evidence type="ECO:0000313" key="1">
    <source>
        <dbReference type="EMBL" id="NVD45838.1"/>
    </source>
</evidence>
<comment type="caution">
    <text evidence="1">The sequence shown here is derived from an EMBL/GenBank/DDBJ whole genome shotgun (WGS) entry which is preliminary data.</text>
</comment>